<evidence type="ECO:0000313" key="3">
    <source>
        <dbReference type="Proteomes" id="UP000003973"/>
    </source>
</evidence>
<dbReference type="PROSITE" id="PS51257">
    <property type="entry name" value="PROKAR_LIPOPROTEIN"/>
    <property type="match status" value="1"/>
</dbReference>
<dbReference type="Pfam" id="PF08238">
    <property type="entry name" value="Sel1"/>
    <property type="match status" value="6"/>
</dbReference>
<evidence type="ECO:0008006" key="4">
    <source>
        <dbReference type="Google" id="ProtNLM"/>
    </source>
</evidence>
<dbReference type="HOGENOM" id="CLU_000288_36_2_4"/>
<proteinExistence type="predicted"/>
<organism evidence="2 3">
    <name type="scientific">Oxalobacter paraformigenes</name>
    <dbReference type="NCBI Taxonomy" id="556268"/>
    <lineage>
        <taxon>Bacteria</taxon>
        <taxon>Pseudomonadati</taxon>
        <taxon>Pseudomonadota</taxon>
        <taxon>Betaproteobacteria</taxon>
        <taxon>Burkholderiales</taxon>
        <taxon>Oxalobacteraceae</taxon>
        <taxon>Oxalobacter</taxon>
    </lineage>
</organism>
<dbReference type="EMBL" id="ACDP02000021">
    <property type="protein sequence ID" value="EEO27762.1"/>
    <property type="molecule type" value="Genomic_DNA"/>
</dbReference>
<protein>
    <recommendedName>
        <fullName evidence="4">Sel1 repeat family protein</fullName>
    </recommendedName>
</protein>
<dbReference type="SUPFAM" id="SSF81901">
    <property type="entry name" value="HCP-like"/>
    <property type="match status" value="1"/>
</dbReference>
<feature type="chain" id="PRO_5002934073" description="Sel1 repeat family protein" evidence="1">
    <location>
        <begin position="23"/>
        <end position="302"/>
    </location>
</feature>
<dbReference type="Gene3D" id="1.25.40.10">
    <property type="entry name" value="Tetratricopeptide repeat domain"/>
    <property type="match status" value="2"/>
</dbReference>
<evidence type="ECO:0000256" key="1">
    <source>
        <dbReference type="SAM" id="SignalP"/>
    </source>
</evidence>
<dbReference type="PANTHER" id="PTHR43628:SF1">
    <property type="entry name" value="CHITIN SYNTHASE REGULATORY FACTOR 2-RELATED"/>
    <property type="match status" value="1"/>
</dbReference>
<dbReference type="AlphaFoldDB" id="C3X3H6"/>
<accession>C3X3H6</accession>
<dbReference type="Proteomes" id="UP000003973">
    <property type="component" value="Unassembled WGS sequence"/>
</dbReference>
<dbReference type="RefSeq" id="WP_005876981.1">
    <property type="nucleotide sequence ID" value="NZ_CABMNL010000001.1"/>
</dbReference>
<dbReference type="eggNOG" id="COG0790">
    <property type="taxonomic scope" value="Bacteria"/>
</dbReference>
<dbReference type="InterPro" id="IPR011990">
    <property type="entry name" value="TPR-like_helical_dom_sf"/>
</dbReference>
<keyword evidence="3" id="KW-1185">Reference proteome</keyword>
<gene>
    <name evidence="2" type="ORF">OFAG_00915</name>
</gene>
<feature type="signal peptide" evidence="1">
    <location>
        <begin position="1"/>
        <end position="22"/>
    </location>
</feature>
<dbReference type="SMART" id="SM00671">
    <property type="entry name" value="SEL1"/>
    <property type="match status" value="6"/>
</dbReference>
<reference evidence="2" key="1">
    <citation type="submission" date="2011-10" db="EMBL/GenBank/DDBJ databases">
        <title>The Genome Sequence of Oxalobacter formigenes HOxBLS.</title>
        <authorList>
            <consortium name="The Broad Institute Genome Sequencing Platform"/>
            <person name="Earl A."/>
            <person name="Ward D."/>
            <person name="Feldgarden M."/>
            <person name="Gevers D."/>
            <person name="Allison M.J."/>
            <person name="Humphrey S."/>
            <person name="Young S.K."/>
            <person name="Zeng Q."/>
            <person name="Gargeya S."/>
            <person name="Fitzgerald M."/>
            <person name="Haas B."/>
            <person name="Abouelleil A."/>
            <person name="Alvarado L."/>
            <person name="Arachchi H.M."/>
            <person name="Berlin A."/>
            <person name="Brown A."/>
            <person name="Chapman S.B."/>
            <person name="Chen Z."/>
            <person name="Dunbar C."/>
            <person name="Freedman E."/>
            <person name="Gearin G."/>
            <person name="Goldberg J."/>
            <person name="Griggs A."/>
            <person name="Gujja S."/>
            <person name="Heiman D."/>
            <person name="Howarth C."/>
            <person name="Larson L."/>
            <person name="Lui A."/>
            <person name="MacDonald P.J.P."/>
            <person name="Montmayeur A."/>
            <person name="Murphy C."/>
            <person name="Neiman D."/>
            <person name="Pearson M."/>
            <person name="Priest M."/>
            <person name="Roberts A."/>
            <person name="Saif S."/>
            <person name="Shea T."/>
            <person name="Shenoy N."/>
            <person name="Sisk P."/>
            <person name="Stolte C."/>
            <person name="Sykes S."/>
            <person name="Wortman J."/>
            <person name="Nusbaum C."/>
            <person name="Birren B."/>
        </authorList>
    </citation>
    <scope>NUCLEOTIDE SEQUENCE [LARGE SCALE GENOMIC DNA]</scope>
    <source>
        <strain evidence="2">HOxBLS</strain>
    </source>
</reference>
<dbReference type="PANTHER" id="PTHR43628">
    <property type="entry name" value="ACTIVATOR OF C KINASE PROTEIN 1-RELATED"/>
    <property type="match status" value="1"/>
</dbReference>
<comment type="caution">
    <text evidence="2">The sequence shown here is derived from an EMBL/GenBank/DDBJ whole genome shotgun (WGS) entry which is preliminary data.</text>
</comment>
<dbReference type="InterPro" id="IPR052945">
    <property type="entry name" value="Mitotic_Regulator"/>
</dbReference>
<keyword evidence="1" id="KW-0732">Signal</keyword>
<dbReference type="InterPro" id="IPR006597">
    <property type="entry name" value="Sel1-like"/>
</dbReference>
<evidence type="ECO:0000313" key="2">
    <source>
        <dbReference type="EMBL" id="EEO27762.1"/>
    </source>
</evidence>
<sequence length="302" mass="34025">MLKKIFSLLVTSVLFFSLTACEKEKANGIISEKEGVEYYRKGEYEKALPLLQKAADFRNAAAFYYLGLMQREGKGVEKNYGKSCEDFLKAAEGGYQEAYLLSGICYRVGDGFERNDKEAFKWAKKAADTVNESQMDSEDIVVLSVFLGDRYFAGEGTFQDFSEAAKWYEKAAMLGDPRAQGVLAFLYYSGKGVLTSKEKAKYWAEKAVKQGDDMGEFTLGMFNFLKEPADTEKAIYWYESASNKGNYWAQQSLGVIYEEGTGVEKDITKAHHYYRLAAKSGKEAMLKALADFEARHKLKNTP</sequence>
<name>C3X3H6_9BURK</name>